<protein>
    <submittedName>
        <fullName evidence="1">Uncharacterized protein</fullName>
    </submittedName>
</protein>
<proteinExistence type="predicted"/>
<evidence type="ECO:0000313" key="1">
    <source>
        <dbReference type="EMBL" id="KAJ8409109.1"/>
    </source>
</evidence>
<name>A0AAD7WUU8_9TELE</name>
<organism evidence="1 2">
    <name type="scientific">Aldrovandia affinis</name>
    <dbReference type="NCBI Taxonomy" id="143900"/>
    <lineage>
        <taxon>Eukaryota</taxon>
        <taxon>Metazoa</taxon>
        <taxon>Chordata</taxon>
        <taxon>Craniata</taxon>
        <taxon>Vertebrata</taxon>
        <taxon>Euteleostomi</taxon>
        <taxon>Actinopterygii</taxon>
        <taxon>Neopterygii</taxon>
        <taxon>Teleostei</taxon>
        <taxon>Notacanthiformes</taxon>
        <taxon>Halosauridae</taxon>
        <taxon>Aldrovandia</taxon>
    </lineage>
</organism>
<dbReference type="Proteomes" id="UP001221898">
    <property type="component" value="Unassembled WGS sequence"/>
</dbReference>
<evidence type="ECO:0000313" key="2">
    <source>
        <dbReference type="Proteomes" id="UP001221898"/>
    </source>
</evidence>
<dbReference type="EMBL" id="JAINUG010000032">
    <property type="protein sequence ID" value="KAJ8409109.1"/>
    <property type="molecule type" value="Genomic_DNA"/>
</dbReference>
<sequence>MFLRVSAVDPHVGYLIGCCLSVCAIWLAKQVNSDVSTCRTSSCQWGHGDYGSPIRTLIFVPVEPFLQGSEAVSVRLENDANTITV</sequence>
<dbReference type="AlphaFoldDB" id="A0AAD7WUU8"/>
<keyword evidence="2" id="KW-1185">Reference proteome</keyword>
<reference evidence="1" key="1">
    <citation type="journal article" date="2023" name="Science">
        <title>Genome structures resolve the early diversification of teleost fishes.</title>
        <authorList>
            <person name="Parey E."/>
            <person name="Louis A."/>
            <person name="Montfort J."/>
            <person name="Bouchez O."/>
            <person name="Roques C."/>
            <person name="Iampietro C."/>
            <person name="Lluch J."/>
            <person name="Castinel A."/>
            <person name="Donnadieu C."/>
            <person name="Desvignes T."/>
            <person name="Floi Bucao C."/>
            <person name="Jouanno E."/>
            <person name="Wen M."/>
            <person name="Mejri S."/>
            <person name="Dirks R."/>
            <person name="Jansen H."/>
            <person name="Henkel C."/>
            <person name="Chen W.J."/>
            <person name="Zahm M."/>
            <person name="Cabau C."/>
            <person name="Klopp C."/>
            <person name="Thompson A.W."/>
            <person name="Robinson-Rechavi M."/>
            <person name="Braasch I."/>
            <person name="Lecointre G."/>
            <person name="Bobe J."/>
            <person name="Postlethwait J.H."/>
            <person name="Berthelot C."/>
            <person name="Roest Crollius H."/>
            <person name="Guiguen Y."/>
        </authorList>
    </citation>
    <scope>NUCLEOTIDE SEQUENCE</scope>
    <source>
        <strain evidence="1">NC1722</strain>
    </source>
</reference>
<comment type="caution">
    <text evidence="1">The sequence shown here is derived from an EMBL/GenBank/DDBJ whole genome shotgun (WGS) entry which is preliminary data.</text>
</comment>
<gene>
    <name evidence="1" type="ORF">AAFF_G00241300</name>
</gene>
<accession>A0AAD7WUU8</accession>